<evidence type="ECO:0008006" key="4">
    <source>
        <dbReference type="Google" id="ProtNLM"/>
    </source>
</evidence>
<evidence type="ECO:0000313" key="3">
    <source>
        <dbReference type="Proteomes" id="UP000005459"/>
    </source>
</evidence>
<dbReference type="RefSeq" id="WP_007191844.1">
    <property type="nucleotide sequence ID" value="NZ_AFWV01000003.1"/>
</dbReference>
<organism evidence="2 3">
    <name type="scientific">Thiocapsa marina 5811</name>
    <dbReference type="NCBI Taxonomy" id="768671"/>
    <lineage>
        <taxon>Bacteria</taxon>
        <taxon>Pseudomonadati</taxon>
        <taxon>Pseudomonadota</taxon>
        <taxon>Gammaproteobacteria</taxon>
        <taxon>Chromatiales</taxon>
        <taxon>Chromatiaceae</taxon>
        <taxon>Thiocapsa</taxon>
    </lineage>
</organism>
<proteinExistence type="predicted"/>
<feature type="chain" id="PRO_5003388592" description="PBP domain-containing protein" evidence="1">
    <location>
        <begin position="23"/>
        <end position="147"/>
    </location>
</feature>
<keyword evidence="1" id="KW-0732">Signal</keyword>
<evidence type="ECO:0000313" key="2">
    <source>
        <dbReference type="EMBL" id="EGV19521.1"/>
    </source>
</evidence>
<feature type="signal peptide" evidence="1">
    <location>
        <begin position="1"/>
        <end position="22"/>
    </location>
</feature>
<gene>
    <name evidence="2" type="ORF">ThimaDRAFT_0967</name>
</gene>
<reference evidence="2 3" key="1">
    <citation type="submission" date="2011-06" db="EMBL/GenBank/DDBJ databases">
        <title>The draft genome of Thiocapsa marina 5811.</title>
        <authorList>
            <consortium name="US DOE Joint Genome Institute (JGI-PGF)"/>
            <person name="Lucas S."/>
            <person name="Han J."/>
            <person name="Cheng J.-F."/>
            <person name="Goodwin L."/>
            <person name="Pitluck S."/>
            <person name="Peters L."/>
            <person name="Land M.L."/>
            <person name="Hauser L."/>
            <person name="Vogl K."/>
            <person name="Liu Z."/>
            <person name="Imhoff J."/>
            <person name="Thiel V."/>
            <person name="Frigaard N.-U."/>
            <person name="Bryant D."/>
            <person name="Woyke T.J."/>
        </authorList>
    </citation>
    <scope>NUCLEOTIDE SEQUENCE [LARGE SCALE GENOMIC DNA]</scope>
    <source>
        <strain evidence="2 3">5811</strain>
    </source>
</reference>
<sequence length="147" mass="16582">MALAVRRSLRFHGFSLACFACALWPTCLTGQETIVNQSLAPRELTQNEARLYFGMRRRLWADGQPVKIYVLPDDHPLHIAFAKDLLGLFPSQLRTGWDRQIFSGTGQAPTTVANEEEMIRRVASTPGAIGYVSKLPKDPRVRMLEVR</sequence>
<evidence type="ECO:0000256" key="1">
    <source>
        <dbReference type="SAM" id="SignalP"/>
    </source>
</evidence>
<dbReference type="SUPFAM" id="SSF53850">
    <property type="entry name" value="Periplasmic binding protein-like II"/>
    <property type="match status" value="1"/>
</dbReference>
<dbReference type="eggNOG" id="COG0226">
    <property type="taxonomic scope" value="Bacteria"/>
</dbReference>
<protein>
    <recommendedName>
        <fullName evidence="4">PBP domain-containing protein</fullName>
    </recommendedName>
</protein>
<accession>F9U8A9</accession>
<dbReference type="Gene3D" id="3.40.190.10">
    <property type="entry name" value="Periplasmic binding protein-like II"/>
    <property type="match status" value="1"/>
</dbReference>
<keyword evidence="3" id="KW-1185">Reference proteome</keyword>
<dbReference type="AlphaFoldDB" id="F9U8A9"/>
<dbReference type="EMBL" id="AFWV01000003">
    <property type="protein sequence ID" value="EGV19521.1"/>
    <property type="molecule type" value="Genomic_DNA"/>
</dbReference>
<dbReference type="Proteomes" id="UP000005459">
    <property type="component" value="Unassembled WGS sequence"/>
</dbReference>
<name>F9U8A9_9GAMM</name>
<dbReference type="STRING" id="768671.ThimaDRAFT_0967"/>